<dbReference type="EMBL" id="CP151919">
    <property type="protein sequence ID" value="XAD54641.1"/>
    <property type="molecule type" value="Genomic_DNA"/>
</dbReference>
<protein>
    <submittedName>
        <fullName evidence="1">Uncharacterized protein</fullName>
    </submittedName>
</protein>
<keyword evidence="2" id="KW-1185">Reference proteome</keyword>
<accession>A0ABZ3CTZ0</accession>
<evidence type="ECO:0000313" key="2">
    <source>
        <dbReference type="Proteomes" id="UP001453229"/>
    </source>
</evidence>
<organism evidence="1 2">
    <name type="scientific">Salinicola lusitanus</name>
    <dbReference type="NCBI Taxonomy" id="1949085"/>
    <lineage>
        <taxon>Bacteria</taxon>
        <taxon>Pseudomonadati</taxon>
        <taxon>Pseudomonadota</taxon>
        <taxon>Gammaproteobacteria</taxon>
        <taxon>Oceanospirillales</taxon>
        <taxon>Halomonadaceae</taxon>
        <taxon>Salinicola</taxon>
    </lineage>
</organism>
<dbReference type="RefSeq" id="WP_342595271.1">
    <property type="nucleotide sequence ID" value="NZ_CP151919.1"/>
</dbReference>
<dbReference type="Proteomes" id="UP001453229">
    <property type="component" value="Chromosome"/>
</dbReference>
<reference evidence="1 2" key="1">
    <citation type="submission" date="2024-04" db="EMBL/GenBank/DDBJ databases">
        <title>Salinicola lusitanus LLJ914,a marine bacterium isolated from the Okinawa Trough.</title>
        <authorList>
            <person name="Li J."/>
        </authorList>
    </citation>
    <scope>NUCLEOTIDE SEQUENCE [LARGE SCALE GENOMIC DNA]</scope>
    <source>
        <strain evidence="1 2">LLJ914</strain>
    </source>
</reference>
<proteinExistence type="predicted"/>
<name>A0ABZ3CTZ0_9GAMM</name>
<evidence type="ECO:0000313" key="1">
    <source>
        <dbReference type="EMBL" id="XAD54641.1"/>
    </source>
</evidence>
<sequence>MNIEYQQLLFKEHPDNDNAKNLGCQASQGISLLKIRLAALDDAPGRVAKVVTTGVDLPDPCGGGTTGHGTEQ</sequence>
<gene>
    <name evidence="1" type="ORF">AAGT95_01340</name>
</gene>